<dbReference type="EMBL" id="QPJU01000003">
    <property type="protein sequence ID" value="RCX10020.1"/>
    <property type="molecule type" value="Genomic_DNA"/>
</dbReference>
<evidence type="ECO:0000256" key="1">
    <source>
        <dbReference type="ARBA" id="ARBA00022741"/>
    </source>
</evidence>
<dbReference type="Proteomes" id="UP000252174">
    <property type="component" value="Unassembled WGS sequence"/>
</dbReference>
<protein>
    <submittedName>
        <fullName evidence="4">Cobalamin synthesis protein cobW-like protein</fullName>
    </submittedName>
</protein>
<keyword evidence="1" id="KW-0547">Nucleotide-binding</keyword>
<dbReference type="InterPro" id="IPR051316">
    <property type="entry name" value="Zinc-reg_GTPase_activator"/>
</dbReference>
<organism evidence="4 5">
    <name type="scientific">Extensimonas vulgaris</name>
    <dbReference type="NCBI Taxonomy" id="1031594"/>
    <lineage>
        <taxon>Bacteria</taxon>
        <taxon>Pseudomonadati</taxon>
        <taxon>Pseudomonadota</taxon>
        <taxon>Betaproteobacteria</taxon>
        <taxon>Burkholderiales</taxon>
        <taxon>Comamonadaceae</taxon>
        <taxon>Extensimonas</taxon>
    </lineage>
</organism>
<dbReference type="AlphaFoldDB" id="A0A369AKY7"/>
<keyword evidence="2" id="KW-0143">Chaperone</keyword>
<keyword evidence="5" id="KW-1185">Reference proteome</keyword>
<dbReference type="Pfam" id="PF07683">
    <property type="entry name" value="CobW_C"/>
    <property type="match status" value="1"/>
</dbReference>
<evidence type="ECO:0000256" key="2">
    <source>
        <dbReference type="ARBA" id="ARBA00023186"/>
    </source>
</evidence>
<dbReference type="GO" id="GO:0000166">
    <property type="term" value="F:nucleotide binding"/>
    <property type="evidence" value="ECO:0007669"/>
    <property type="project" value="UniProtKB-KW"/>
</dbReference>
<dbReference type="PANTHER" id="PTHR13748:SF62">
    <property type="entry name" value="COBW DOMAIN-CONTAINING PROTEIN"/>
    <property type="match status" value="1"/>
</dbReference>
<evidence type="ECO:0000259" key="3">
    <source>
        <dbReference type="Pfam" id="PF07683"/>
    </source>
</evidence>
<accession>A0A369AKY7</accession>
<sequence>MLRYKGVLHMVGTERKVIFQGVHQLMGTDLGPEWSPQERRNSKMVFIGIDLPQDILRQGLEQSLA</sequence>
<dbReference type="Gene3D" id="3.30.1220.10">
    <property type="entry name" value="CobW-like, C-terminal domain"/>
    <property type="match status" value="1"/>
</dbReference>
<comment type="caution">
    <text evidence="4">The sequence shown here is derived from an EMBL/GenBank/DDBJ whole genome shotgun (WGS) entry which is preliminary data.</text>
</comment>
<dbReference type="SUPFAM" id="SSF90002">
    <property type="entry name" value="Hypothetical protein YjiA, C-terminal domain"/>
    <property type="match status" value="1"/>
</dbReference>
<dbReference type="InterPro" id="IPR036627">
    <property type="entry name" value="CobW-likC_sf"/>
</dbReference>
<dbReference type="GO" id="GO:0005737">
    <property type="term" value="C:cytoplasm"/>
    <property type="evidence" value="ECO:0007669"/>
    <property type="project" value="TreeGrafter"/>
</dbReference>
<dbReference type="InterPro" id="IPR011629">
    <property type="entry name" value="CobW-like_C"/>
</dbReference>
<reference evidence="4 5" key="1">
    <citation type="submission" date="2018-07" db="EMBL/GenBank/DDBJ databases">
        <title>Genomic Encyclopedia of Type Strains, Phase IV (KMG-IV): sequencing the most valuable type-strain genomes for metagenomic binning, comparative biology and taxonomic classification.</title>
        <authorList>
            <person name="Goeker M."/>
        </authorList>
    </citation>
    <scope>NUCLEOTIDE SEQUENCE [LARGE SCALE GENOMIC DNA]</scope>
    <source>
        <strain evidence="4 5">DSM 100911</strain>
    </source>
</reference>
<evidence type="ECO:0000313" key="5">
    <source>
        <dbReference type="Proteomes" id="UP000252174"/>
    </source>
</evidence>
<feature type="domain" description="CobW C-terminal" evidence="3">
    <location>
        <begin position="1"/>
        <end position="62"/>
    </location>
</feature>
<gene>
    <name evidence="4" type="ORF">DFR45_1034</name>
</gene>
<dbReference type="PANTHER" id="PTHR13748">
    <property type="entry name" value="COBW-RELATED"/>
    <property type="match status" value="1"/>
</dbReference>
<evidence type="ECO:0000313" key="4">
    <source>
        <dbReference type="EMBL" id="RCX10020.1"/>
    </source>
</evidence>
<proteinExistence type="predicted"/>
<name>A0A369AKY7_9BURK</name>